<feature type="compositionally biased region" description="Polar residues" evidence="1">
    <location>
        <begin position="707"/>
        <end position="721"/>
    </location>
</feature>
<evidence type="ECO:0000313" key="3">
    <source>
        <dbReference type="Proteomes" id="UP000825935"/>
    </source>
</evidence>
<organism evidence="2 3">
    <name type="scientific">Ceratopteris richardii</name>
    <name type="common">Triangle waterfern</name>
    <dbReference type="NCBI Taxonomy" id="49495"/>
    <lineage>
        <taxon>Eukaryota</taxon>
        <taxon>Viridiplantae</taxon>
        <taxon>Streptophyta</taxon>
        <taxon>Embryophyta</taxon>
        <taxon>Tracheophyta</taxon>
        <taxon>Polypodiopsida</taxon>
        <taxon>Polypodiidae</taxon>
        <taxon>Polypodiales</taxon>
        <taxon>Pteridineae</taxon>
        <taxon>Pteridaceae</taxon>
        <taxon>Parkerioideae</taxon>
        <taxon>Ceratopteris</taxon>
    </lineage>
</organism>
<sequence length="748" mass="84469">MSNMKIFTKWRQRKSQILQHTVKVELEVDSSIQFHGVDRHDTSTTPQSFAWQQSDIRCDHSRSLHGSKLLNECYPHSAFLSIGTLGEEIVCKVEAEYTNDGFNFNFHSIQAPKNNVKCECYERFEVDEHDKHSLHCHRHTQCSKEFQKDNAVIENQNSLENGSFGNVNRYNGLYTTAPCCQGHYNRMAHCTEKAQYPTNKMGQRNSLIQESDEFTDDETSFDDIHGKEMSCSCSCNDIHEGIANLPEHIVLNQQQFASDATVATSPYHGLVIDTPSASDGAHESQTASPYDYSYHRDLTSGSPPIQWVNTSGICDKDISREIKSNRSRFCKERMNSKDQHQCCKSVFSCTDSATGFNIPTGRVKKNVGSICKCHMRVGPQVTSQVNGAIKVTQRVLDKVVESSCMDEKKADSPIRKVSFSVSAETRATSGKYITELVTSDRKVTTCSQKSANSCSYSQLSPEQASRNRSGLQDIQSRLSESPHEILFGSRKSSMDSLPSFSSLSSSSFGASSTTSNEMKEQVHMDGSFNICRNAKAYSSANGDGHSGGDDKNKENSNIDYEMATLTCLKIISNSHYLDLKRLIVCVTPTYLSKLLLKRLRSPAMRRPVTDPLDAIHQKKFHKFLRMFRMKHKVCRDVGILKRELGLPGVSNDTETDCDVFGNSDKDHISDKEEQAAEEEDEEMEQEEEIEEEEQDYEEMVNEPQHELAQSKTLYTSHTSVTEQDRPHCENWIKTDDEYVVLELEGRKP</sequence>
<feature type="compositionally biased region" description="Basic and acidic residues" evidence="1">
    <location>
        <begin position="663"/>
        <end position="674"/>
    </location>
</feature>
<dbReference type="Proteomes" id="UP000825935">
    <property type="component" value="Chromosome 14"/>
</dbReference>
<dbReference type="EMBL" id="CM035419">
    <property type="protein sequence ID" value="KAH7415236.1"/>
    <property type="molecule type" value="Genomic_DNA"/>
</dbReference>
<keyword evidence="3" id="KW-1185">Reference proteome</keyword>
<gene>
    <name evidence="2" type="ORF">KP509_14G033700</name>
</gene>
<protein>
    <submittedName>
        <fullName evidence="2">Uncharacterized protein</fullName>
    </submittedName>
</protein>
<dbReference type="AlphaFoldDB" id="A0A8T2T6Y7"/>
<evidence type="ECO:0000256" key="1">
    <source>
        <dbReference type="SAM" id="MobiDB-lite"/>
    </source>
</evidence>
<reference evidence="2" key="1">
    <citation type="submission" date="2021-08" db="EMBL/GenBank/DDBJ databases">
        <title>WGS assembly of Ceratopteris richardii.</title>
        <authorList>
            <person name="Marchant D.B."/>
            <person name="Chen G."/>
            <person name="Jenkins J."/>
            <person name="Shu S."/>
            <person name="Leebens-Mack J."/>
            <person name="Grimwood J."/>
            <person name="Schmutz J."/>
            <person name="Soltis P."/>
            <person name="Soltis D."/>
            <person name="Chen Z.-H."/>
        </authorList>
    </citation>
    <scope>NUCLEOTIDE SEQUENCE</scope>
    <source>
        <strain evidence="2">Whitten #5841</strain>
        <tissue evidence="2">Leaf</tissue>
    </source>
</reference>
<accession>A0A8T2T6Y7</accession>
<dbReference type="OrthoDB" id="2010500at2759"/>
<comment type="caution">
    <text evidence="2">The sequence shown here is derived from an EMBL/GenBank/DDBJ whole genome shotgun (WGS) entry which is preliminary data.</text>
</comment>
<proteinExistence type="predicted"/>
<feature type="region of interest" description="Disordered" evidence="1">
    <location>
        <begin position="660"/>
        <end position="724"/>
    </location>
</feature>
<name>A0A8T2T6Y7_CERRI</name>
<feature type="compositionally biased region" description="Acidic residues" evidence="1">
    <location>
        <begin position="675"/>
        <end position="700"/>
    </location>
</feature>
<evidence type="ECO:0000313" key="2">
    <source>
        <dbReference type="EMBL" id="KAH7415236.1"/>
    </source>
</evidence>